<sequence length="190" mass="20977">MKKKMLAMLLACSSVFAFDIGVFTIDTEIGGNVNYSQFKLNVDGEGDFKNDKKLTYGAYGRVWLGAMGILVAPQVKWEYLKSDLKVDGDKTLDFTLQNMQYGGVLGYRIPLINLTPYVGVSYSQFIGGDIVGIKPKDTYAINFGAMWKIPFVPISLGFDGSYQKPKMKANDRGVKDLEILNLGATVGIIF</sequence>
<dbReference type="Proteomes" id="UP000257045">
    <property type="component" value="Unassembled WGS sequence"/>
</dbReference>
<feature type="chain" id="PRO_5017655432" evidence="1">
    <location>
        <begin position="18"/>
        <end position="190"/>
    </location>
</feature>
<evidence type="ECO:0000256" key="1">
    <source>
        <dbReference type="SAM" id="SignalP"/>
    </source>
</evidence>
<reference evidence="2 3" key="1">
    <citation type="submission" date="2018-04" db="EMBL/GenBank/DDBJ databases">
        <title>Novel Campyloabacter and Helicobacter Species and Strains.</title>
        <authorList>
            <person name="Mannion A.J."/>
            <person name="Shen Z."/>
            <person name="Fox J.G."/>
        </authorList>
    </citation>
    <scope>NUCLEOTIDE SEQUENCE [LARGE SCALE GENOMIC DNA]</scope>
    <source>
        <strain evidence="2 3">MIT 04-9366</strain>
    </source>
</reference>
<comment type="caution">
    <text evidence="2">The sequence shown here is derived from an EMBL/GenBank/DDBJ whole genome shotgun (WGS) entry which is preliminary data.</text>
</comment>
<dbReference type="AlphaFoldDB" id="A0A3D8IZR3"/>
<gene>
    <name evidence="2" type="ORF">CQA58_05555</name>
</gene>
<dbReference type="SUPFAM" id="SSF103515">
    <property type="entry name" value="Autotransporter"/>
    <property type="match status" value="1"/>
</dbReference>
<evidence type="ECO:0000313" key="3">
    <source>
        <dbReference type="Proteomes" id="UP000257045"/>
    </source>
</evidence>
<dbReference type="RefSeq" id="WP_115569735.1">
    <property type="nucleotide sequence ID" value="NZ_NXLV01000009.1"/>
</dbReference>
<organism evidence="2 3">
    <name type="scientific">Helicobacter brantae</name>
    <dbReference type="NCBI Taxonomy" id="375927"/>
    <lineage>
        <taxon>Bacteria</taxon>
        <taxon>Pseudomonadati</taxon>
        <taxon>Campylobacterota</taxon>
        <taxon>Epsilonproteobacteria</taxon>
        <taxon>Campylobacterales</taxon>
        <taxon>Helicobacteraceae</taxon>
        <taxon>Helicobacter</taxon>
    </lineage>
</organism>
<dbReference type="OrthoDB" id="5328544at2"/>
<keyword evidence="1" id="KW-0732">Signal</keyword>
<accession>A0A3D8IZR3</accession>
<proteinExistence type="predicted"/>
<name>A0A3D8IZR3_9HELI</name>
<evidence type="ECO:0000313" key="2">
    <source>
        <dbReference type="EMBL" id="RDU70466.1"/>
    </source>
</evidence>
<dbReference type="Gene3D" id="2.40.128.130">
    <property type="entry name" value="Autotransporter beta-domain"/>
    <property type="match status" value="1"/>
</dbReference>
<dbReference type="InterPro" id="IPR036709">
    <property type="entry name" value="Autotransporte_beta_dom_sf"/>
</dbReference>
<keyword evidence="3" id="KW-1185">Reference proteome</keyword>
<feature type="signal peptide" evidence="1">
    <location>
        <begin position="1"/>
        <end position="17"/>
    </location>
</feature>
<protein>
    <submittedName>
        <fullName evidence="2">Uncharacterized protein</fullName>
    </submittedName>
</protein>
<dbReference type="EMBL" id="NXLV01000009">
    <property type="protein sequence ID" value="RDU70466.1"/>
    <property type="molecule type" value="Genomic_DNA"/>
</dbReference>